<dbReference type="Gene3D" id="1.20.5.4130">
    <property type="match status" value="1"/>
</dbReference>
<dbReference type="SUPFAM" id="SSF52058">
    <property type="entry name" value="L domain-like"/>
    <property type="match status" value="1"/>
</dbReference>
<name>A0A9Q1JPB4_9CARY</name>
<gene>
    <name evidence="5" type="ORF">Cgig2_009216</name>
</gene>
<protein>
    <recommendedName>
        <fullName evidence="4">Disease resistance N-terminal domain-containing protein</fullName>
    </recommendedName>
</protein>
<keyword evidence="1" id="KW-0677">Repeat</keyword>
<keyword evidence="6" id="KW-1185">Reference proteome</keyword>
<feature type="domain" description="Disease resistance N-terminal" evidence="4">
    <location>
        <begin position="121"/>
        <end position="179"/>
    </location>
</feature>
<dbReference type="AlphaFoldDB" id="A0A9Q1JPB4"/>
<comment type="caution">
    <text evidence="5">The sequence shown here is derived from an EMBL/GenBank/DDBJ whole genome shotgun (WGS) entry which is preliminary data.</text>
</comment>
<evidence type="ECO:0000313" key="5">
    <source>
        <dbReference type="EMBL" id="KAJ8428529.1"/>
    </source>
</evidence>
<evidence type="ECO:0000259" key="4">
    <source>
        <dbReference type="Pfam" id="PF18052"/>
    </source>
</evidence>
<keyword evidence="3" id="KW-0611">Plant defense</keyword>
<reference evidence="5" key="1">
    <citation type="submission" date="2022-04" db="EMBL/GenBank/DDBJ databases">
        <title>Carnegiea gigantea Genome sequencing and assembly v2.</title>
        <authorList>
            <person name="Copetti D."/>
            <person name="Sanderson M.J."/>
            <person name="Burquez A."/>
            <person name="Wojciechowski M.F."/>
        </authorList>
    </citation>
    <scope>NUCLEOTIDE SEQUENCE</scope>
    <source>
        <strain evidence="5">SGP5-SGP5p</strain>
        <tissue evidence="5">Aerial part</tissue>
    </source>
</reference>
<dbReference type="EMBL" id="JAKOGI010000999">
    <property type="protein sequence ID" value="KAJ8428529.1"/>
    <property type="molecule type" value="Genomic_DNA"/>
</dbReference>
<dbReference type="InterPro" id="IPR041118">
    <property type="entry name" value="Rx_N"/>
</dbReference>
<keyword evidence="2" id="KW-0547">Nucleotide-binding</keyword>
<evidence type="ECO:0000256" key="1">
    <source>
        <dbReference type="ARBA" id="ARBA00022737"/>
    </source>
</evidence>
<evidence type="ECO:0000313" key="6">
    <source>
        <dbReference type="Proteomes" id="UP001153076"/>
    </source>
</evidence>
<organism evidence="5 6">
    <name type="scientific">Carnegiea gigantea</name>
    <dbReference type="NCBI Taxonomy" id="171969"/>
    <lineage>
        <taxon>Eukaryota</taxon>
        <taxon>Viridiplantae</taxon>
        <taxon>Streptophyta</taxon>
        <taxon>Embryophyta</taxon>
        <taxon>Tracheophyta</taxon>
        <taxon>Spermatophyta</taxon>
        <taxon>Magnoliopsida</taxon>
        <taxon>eudicotyledons</taxon>
        <taxon>Gunneridae</taxon>
        <taxon>Pentapetalae</taxon>
        <taxon>Caryophyllales</taxon>
        <taxon>Cactineae</taxon>
        <taxon>Cactaceae</taxon>
        <taxon>Cactoideae</taxon>
        <taxon>Echinocereeae</taxon>
        <taxon>Carnegiea</taxon>
    </lineage>
</organism>
<accession>A0A9Q1JPB4</accession>
<dbReference type="GO" id="GO:0006952">
    <property type="term" value="P:defense response"/>
    <property type="evidence" value="ECO:0007669"/>
    <property type="project" value="UniProtKB-KW"/>
</dbReference>
<dbReference type="Pfam" id="PF18052">
    <property type="entry name" value="Rx_N"/>
    <property type="match status" value="1"/>
</dbReference>
<evidence type="ECO:0000256" key="3">
    <source>
        <dbReference type="ARBA" id="ARBA00022821"/>
    </source>
</evidence>
<evidence type="ECO:0000256" key="2">
    <source>
        <dbReference type="ARBA" id="ARBA00022741"/>
    </source>
</evidence>
<sequence>MWSNLDVEGNAVCFPSRVTSGMSANLVSFPFGIFPNLRYLLLRECKGLEKVYIPEGVDDNRLMSLSDLNITGCPKLEMVGTVTGSGEATVLPAPNLTDLSISECERAKPKVINFFCQSKFDQSLVHKLKTVMLIIEKLLLDAEQKQVTDHVINEWLEELKHWLYRAEEVVDQFATEALLSCLWVLSLSRYENLRLCKLIGCPKQLLYLDVSRADIKQLPE</sequence>
<proteinExistence type="predicted"/>
<dbReference type="Proteomes" id="UP001153076">
    <property type="component" value="Unassembled WGS sequence"/>
</dbReference>
<dbReference type="GO" id="GO:0000166">
    <property type="term" value="F:nucleotide binding"/>
    <property type="evidence" value="ECO:0007669"/>
    <property type="project" value="UniProtKB-KW"/>
</dbReference>
<dbReference type="OrthoDB" id="1743675at2759"/>